<proteinExistence type="predicted"/>
<organism evidence="2 3">
    <name type="scientific">Thalictrum thalictroides</name>
    <name type="common">Rue-anemone</name>
    <name type="synonym">Anemone thalictroides</name>
    <dbReference type="NCBI Taxonomy" id="46969"/>
    <lineage>
        <taxon>Eukaryota</taxon>
        <taxon>Viridiplantae</taxon>
        <taxon>Streptophyta</taxon>
        <taxon>Embryophyta</taxon>
        <taxon>Tracheophyta</taxon>
        <taxon>Spermatophyta</taxon>
        <taxon>Magnoliopsida</taxon>
        <taxon>Ranunculales</taxon>
        <taxon>Ranunculaceae</taxon>
        <taxon>Thalictroideae</taxon>
        <taxon>Thalictrum</taxon>
    </lineage>
</organism>
<keyword evidence="3" id="KW-1185">Reference proteome</keyword>
<feature type="chain" id="PRO_5029831265" evidence="1">
    <location>
        <begin position="28"/>
        <end position="140"/>
    </location>
</feature>
<name>A0A7J6UTK7_THATH</name>
<comment type="caution">
    <text evidence="2">The sequence shown here is derived from an EMBL/GenBank/DDBJ whole genome shotgun (WGS) entry which is preliminary data.</text>
</comment>
<evidence type="ECO:0000313" key="2">
    <source>
        <dbReference type="EMBL" id="KAF5175899.1"/>
    </source>
</evidence>
<dbReference type="OrthoDB" id="1435117at2759"/>
<accession>A0A7J6UTK7</accession>
<dbReference type="EMBL" id="JABWDY010043480">
    <property type="protein sequence ID" value="KAF5175899.1"/>
    <property type="molecule type" value="Genomic_DNA"/>
</dbReference>
<dbReference type="AlphaFoldDB" id="A0A7J6UTK7"/>
<keyword evidence="1" id="KW-0732">Signal</keyword>
<feature type="signal peptide" evidence="1">
    <location>
        <begin position="1"/>
        <end position="27"/>
    </location>
</feature>
<sequence length="140" mass="16641">MHYLSLLCRTLGVQWLHLFILCPTAKAIWEQLTGHLQMHQQVLNFTNVEGVLLNWPDLRSREIGADIWSILPAAVLWTLWTTRNGIIFKEEQMVVDKVVKRIQFTVWSWLDIWERGSELKKNHSSAELLQHWETLMNHQW</sequence>
<protein>
    <submittedName>
        <fullName evidence="2">Uncharacterized protein</fullName>
    </submittedName>
</protein>
<evidence type="ECO:0000313" key="3">
    <source>
        <dbReference type="Proteomes" id="UP000554482"/>
    </source>
</evidence>
<gene>
    <name evidence="2" type="ORF">FRX31_034516</name>
</gene>
<dbReference type="Proteomes" id="UP000554482">
    <property type="component" value="Unassembled WGS sequence"/>
</dbReference>
<reference evidence="2 3" key="1">
    <citation type="submission" date="2020-06" db="EMBL/GenBank/DDBJ databases">
        <title>Transcriptomic and genomic resources for Thalictrum thalictroides and T. hernandezii: Facilitating candidate gene discovery in an emerging model plant lineage.</title>
        <authorList>
            <person name="Arias T."/>
            <person name="Riano-Pachon D.M."/>
            <person name="Di Stilio V.S."/>
        </authorList>
    </citation>
    <scope>NUCLEOTIDE SEQUENCE [LARGE SCALE GENOMIC DNA]</scope>
    <source>
        <strain evidence="3">cv. WT478/WT964</strain>
        <tissue evidence="2">Leaves</tissue>
    </source>
</reference>
<evidence type="ECO:0000256" key="1">
    <source>
        <dbReference type="SAM" id="SignalP"/>
    </source>
</evidence>